<feature type="active site" description="Proton donor/acceptor" evidence="7">
    <location>
        <position position="354"/>
    </location>
</feature>
<dbReference type="GO" id="GO:0008360">
    <property type="term" value="P:regulation of cell shape"/>
    <property type="evidence" value="ECO:0007669"/>
    <property type="project" value="UniProtKB-UniRule"/>
</dbReference>
<proteinExistence type="inferred from homology"/>
<feature type="compositionally biased region" description="Low complexity" evidence="8">
    <location>
        <begin position="37"/>
        <end position="59"/>
    </location>
</feature>
<dbReference type="GO" id="GO:0005576">
    <property type="term" value="C:extracellular region"/>
    <property type="evidence" value="ECO:0007669"/>
    <property type="project" value="TreeGrafter"/>
</dbReference>
<keyword evidence="3" id="KW-0808">Transferase</keyword>
<name>A0A858RD01_9BACT</name>
<dbReference type="EMBL" id="CP051774">
    <property type="protein sequence ID" value="QJE94478.1"/>
    <property type="molecule type" value="Genomic_DNA"/>
</dbReference>
<evidence type="ECO:0000256" key="7">
    <source>
        <dbReference type="PROSITE-ProRule" id="PRU01373"/>
    </source>
</evidence>
<dbReference type="GO" id="GO:0071972">
    <property type="term" value="F:peptidoglycan L,D-transpeptidase activity"/>
    <property type="evidence" value="ECO:0007669"/>
    <property type="project" value="TreeGrafter"/>
</dbReference>
<keyword evidence="4 7" id="KW-0133">Cell shape</keyword>
<feature type="region of interest" description="Disordered" evidence="8">
    <location>
        <begin position="34"/>
        <end position="68"/>
    </location>
</feature>
<feature type="signal peptide" evidence="9">
    <location>
        <begin position="1"/>
        <end position="19"/>
    </location>
</feature>
<organism evidence="11 12">
    <name type="scientific">Luteolibacter luteus</name>
    <dbReference type="NCBI Taxonomy" id="2728835"/>
    <lineage>
        <taxon>Bacteria</taxon>
        <taxon>Pseudomonadati</taxon>
        <taxon>Verrucomicrobiota</taxon>
        <taxon>Verrucomicrobiia</taxon>
        <taxon>Verrucomicrobiales</taxon>
        <taxon>Verrucomicrobiaceae</taxon>
        <taxon>Luteolibacter</taxon>
    </lineage>
</organism>
<comment type="similarity">
    <text evidence="2">Belongs to the YkuD family.</text>
</comment>
<dbReference type="InterPro" id="IPR038063">
    <property type="entry name" value="Transpep_catalytic_dom"/>
</dbReference>
<dbReference type="InterPro" id="IPR005490">
    <property type="entry name" value="LD_TPept_cat_dom"/>
</dbReference>
<dbReference type="InterPro" id="IPR050979">
    <property type="entry name" value="LD-transpeptidase"/>
</dbReference>
<dbReference type="SUPFAM" id="SSF141523">
    <property type="entry name" value="L,D-transpeptidase catalytic domain-like"/>
    <property type="match status" value="1"/>
</dbReference>
<comment type="pathway">
    <text evidence="1 7">Cell wall biogenesis; peptidoglycan biosynthesis.</text>
</comment>
<feature type="chain" id="PRO_5032961578" evidence="9">
    <location>
        <begin position="20"/>
        <end position="394"/>
    </location>
</feature>
<evidence type="ECO:0000256" key="9">
    <source>
        <dbReference type="SAM" id="SignalP"/>
    </source>
</evidence>
<dbReference type="PROSITE" id="PS52029">
    <property type="entry name" value="LD_TPASE"/>
    <property type="match status" value="1"/>
</dbReference>
<keyword evidence="5 7" id="KW-0573">Peptidoglycan synthesis</keyword>
<keyword evidence="6 7" id="KW-0961">Cell wall biogenesis/degradation</keyword>
<feature type="active site" description="Nucleophile" evidence="7">
    <location>
        <position position="370"/>
    </location>
</feature>
<feature type="domain" description="L,D-TPase catalytic" evidence="10">
    <location>
        <begin position="262"/>
        <end position="394"/>
    </location>
</feature>
<gene>
    <name evidence="11" type="ORF">HHL09_01305</name>
</gene>
<evidence type="ECO:0000256" key="8">
    <source>
        <dbReference type="SAM" id="MobiDB-lite"/>
    </source>
</evidence>
<evidence type="ECO:0000256" key="6">
    <source>
        <dbReference type="ARBA" id="ARBA00023316"/>
    </source>
</evidence>
<evidence type="ECO:0000313" key="11">
    <source>
        <dbReference type="EMBL" id="QJE94478.1"/>
    </source>
</evidence>
<evidence type="ECO:0000256" key="4">
    <source>
        <dbReference type="ARBA" id="ARBA00022960"/>
    </source>
</evidence>
<keyword evidence="9" id="KW-0732">Signal</keyword>
<dbReference type="UniPathway" id="UPA00219"/>
<dbReference type="GO" id="GO:0071555">
    <property type="term" value="P:cell wall organization"/>
    <property type="evidence" value="ECO:0007669"/>
    <property type="project" value="UniProtKB-UniRule"/>
</dbReference>
<accession>A0A858RD01</accession>
<evidence type="ECO:0000256" key="5">
    <source>
        <dbReference type="ARBA" id="ARBA00022984"/>
    </source>
</evidence>
<dbReference type="Proteomes" id="UP000501812">
    <property type="component" value="Chromosome"/>
</dbReference>
<reference evidence="11 12" key="1">
    <citation type="submission" date="2020-04" db="EMBL/GenBank/DDBJ databases">
        <title>Luteolibacter sp. G-1-1-1 isolated from soil.</title>
        <authorList>
            <person name="Dahal R.H."/>
        </authorList>
    </citation>
    <scope>NUCLEOTIDE SEQUENCE [LARGE SCALE GENOMIC DNA]</scope>
    <source>
        <strain evidence="11 12">G-1-1-1</strain>
    </source>
</reference>
<dbReference type="PANTHER" id="PTHR30582:SF30">
    <property type="entry name" value="BLR4375 PROTEIN"/>
    <property type="match status" value="1"/>
</dbReference>
<dbReference type="CDD" id="cd16913">
    <property type="entry name" value="YkuD_like"/>
    <property type="match status" value="1"/>
</dbReference>
<dbReference type="Gene3D" id="2.40.440.10">
    <property type="entry name" value="L,D-transpeptidase catalytic domain-like"/>
    <property type="match status" value="1"/>
</dbReference>
<dbReference type="RefSeq" id="WP_169452699.1">
    <property type="nucleotide sequence ID" value="NZ_CP051774.1"/>
</dbReference>
<protein>
    <submittedName>
        <fullName evidence="11">L,D-transpeptidase</fullName>
    </submittedName>
</protein>
<dbReference type="GO" id="GO:0016740">
    <property type="term" value="F:transferase activity"/>
    <property type="evidence" value="ECO:0007669"/>
    <property type="project" value="UniProtKB-KW"/>
</dbReference>
<evidence type="ECO:0000256" key="2">
    <source>
        <dbReference type="ARBA" id="ARBA00005992"/>
    </source>
</evidence>
<dbReference type="Pfam" id="PF03734">
    <property type="entry name" value="YkuD"/>
    <property type="match status" value="1"/>
</dbReference>
<evidence type="ECO:0000313" key="12">
    <source>
        <dbReference type="Proteomes" id="UP000501812"/>
    </source>
</evidence>
<dbReference type="AlphaFoldDB" id="A0A858RD01"/>
<keyword evidence="12" id="KW-1185">Reference proteome</keyword>
<dbReference type="KEGG" id="luo:HHL09_01305"/>
<dbReference type="PANTHER" id="PTHR30582">
    <property type="entry name" value="L,D-TRANSPEPTIDASE"/>
    <property type="match status" value="1"/>
</dbReference>
<evidence type="ECO:0000256" key="1">
    <source>
        <dbReference type="ARBA" id="ARBA00004752"/>
    </source>
</evidence>
<evidence type="ECO:0000259" key="10">
    <source>
        <dbReference type="PROSITE" id="PS52029"/>
    </source>
</evidence>
<dbReference type="GO" id="GO:0018104">
    <property type="term" value="P:peptidoglycan-protein cross-linking"/>
    <property type="evidence" value="ECO:0007669"/>
    <property type="project" value="TreeGrafter"/>
</dbReference>
<sequence>MFRKTLFLALIAAAAPASGESEALRALPVDPSEITPEKAAPAAPVAPATPEAEITPLPAGTVKLPPRKTNIKTDAPEIANLPTGEDAIRLQIFLDQSNFGPGVIDGKPGRFTVLAVDAWNEVHGHAPGDLGPVMAAARKAVPHAFATATVPVSADKWVNSGLSHNRALQAQAKRMSYRSIAEFMSERFHTDVEFILEINGSKNTWGVKAGGKLIVPNVKPFLIEQITGKRYEADTRMSERHAVVDTKKNQVRIFEGAPAAIAISEEELVSDKPVLVKPNLALVASFPITPGKPQFIHYGVWKLNNSVELPVWRYDQSLLDTGKRSNNALNIPPGPNSPVGIIWNGLSRPGIGLHGTSDPETIGRARSAGCIRLANWDAIRIPTLIRPGATVEVR</sequence>
<evidence type="ECO:0000256" key="3">
    <source>
        <dbReference type="ARBA" id="ARBA00022679"/>
    </source>
</evidence>